<keyword evidence="1" id="KW-0418">Kinase</keyword>
<dbReference type="Proteomes" id="UP000485058">
    <property type="component" value="Unassembled WGS sequence"/>
</dbReference>
<dbReference type="AlphaFoldDB" id="A0A699Z204"/>
<feature type="non-terminal residue" evidence="1">
    <location>
        <position position="114"/>
    </location>
</feature>
<dbReference type="Gene3D" id="1.10.1070.11">
    <property type="entry name" value="Phosphatidylinositol 3-/4-kinase, catalytic domain"/>
    <property type="match status" value="1"/>
</dbReference>
<dbReference type="GO" id="GO:0009737">
    <property type="term" value="P:response to abscisic acid"/>
    <property type="evidence" value="ECO:0007669"/>
    <property type="project" value="InterPro"/>
</dbReference>
<dbReference type="GO" id="GO:0016301">
    <property type="term" value="F:kinase activity"/>
    <property type="evidence" value="ECO:0007669"/>
    <property type="project" value="UniProtKB-KW"/>
</dbReference>
<gene>
    <name evidence="1" type="ORF">HaLaN_09162</name>
</gene>
<reference evidence="1 2" key="1">
    <citation type="submission" date="2020-02" db="EMBL/GenBank/DDBJ databases">
        <title>Draft genome sequence of Haematococcus lacustris strain NIES-144.</title>
        <authorList>
            <person name="Morimoto D."/>
            <person name="Nakagawa S."/>
            <person name="Yoshida T."/>
            <person name="Sawayama S."/>
        </authorList>
    </citation>
    <scope>NUCLEOTIDE SEQUENCE [LARGE SCALE GENOMIC DNA]</scope>
    <source>
        <strain evidence="1 2">NIES-144</strain>
    </source>
</reference>
<dbReference type="EMBL" id="BLLF01000597">
    <property type="protein sequence ID" value="GFH13306.1"/>
    <property type="molecule type" value="Genomic_DNA"/>
</dbReference>
<dbReference type="PANTHER" id="PTHR47100:SF5">
    <property type="entry name" value="DUAL SPECIFICITY PROTEIN PHOSPHATASE PHS1"/>
    <property type="match status" value="1"/>
</dbReference>
<dbReference type="InterPro" id="IPR036940">
    <property type="entry name" value="PI3/4_kinase_cat_sf"/>
</dbReference>
<dbReference type="GO" id="GO:0004721">
    <property type="term" value="F:phosphoprotein phosphatase activity"/>
    <property type="evidence" value="ECO:0007669"/>
    <property type="project" value="InterPro"/>
</dbReference>
<dbReference type="InterPro" id="IPR011009">
    <property type="entry name" value="Kinase-like_dom_sf"/>
</dbReference>
<organism evidence="1 2">
    <name type="scientific">Haematococcus lacustris</name>
    <name type="common">Green alga</name>
    <name type="synonym">Haematococcus pluvialis</name>
    <dbReference type="NCBI Taxonomy" id="44745"/>
    <lineage>
        <taxon>Eukaryota</taxon>
        <taxon>Viridiplantae</taxon>
        <taxon>Chlorophyta</taxon>
        <taxon>core chlorophytes</taxon>
        <taxon>Chlorophyceae</taxon>
        <taxon>CS clade</taxon>
        <taxon>Chlamydomonadales</taxon>
        <taxon>Haematococcaceae</taxon>
        <taxon>Haematococcus</taxon>
    </lineage>
</organism>
<protein>
    <submittedName>
        <fullName evidence="1">MAP kinase phosphatase with leucine-rich repeats 3</fullName>
    </submittedName>
</protein>
<name>A0A699Z204_HAELA</name>
<dbReference type="SUPFAM" id="SSF56112">
    <property type="entry name" value="Protein kinase-like (PK-like)"/>
    <property type="match status" value="1"/>
</dbReference>
<dbReference type="PANTHER" id="PTHR47100">
    <property type="entry name" value="DUAL SPECIFICITY PROTEIN PHOSPHATASE PHS1"/>
    <property type="match status" value="1"/>
</dbReference>
<keyword evidence="2" id="KW-1185">Reference proteome</keyword>
<dbReference type="InterPro" id="IPR035010">
    <property type="entry name" value="PHS1"/>
</dbReference>
<keyword evidence="1" id="KW-0808">Transferase</keyword>
<comment type="caution">
    <text evidence="1">The sequence shown here is derived from an EMBL/GenBank/DDBJ whole genome shotgun (WGS) entry which is preliminary data.</text>
</comment>
<sequence>MNRVKWKGAGGSAWEWVKLEQAAGRLEPEAGGELLRREMDRVSAALVMGFVHGSKLVDAPRAVFQSVPAAQTTFRDLGRLFLVDCMLGNADRLHCPDLGWRGNPGNILWSSSTS</sequence>
<evidence type="ECO:0000313" key="2">
    <source>
        <dbReference type="Proteomes" id="UP000485058"/>
    </source>
</evidence>
<evidence type="ECO:0000313" key="1">
    <source>
        <dbReference type="EMBL" id="GFH13306.1"/>
    </source>
</evidence>
<dbReference type="GO" id="GO:0043622">
    <property type="term" value="P:cortical microtubule organization"/>
    <property type="evidence" value="ECO:0007669"/>
    <property type="project" value="InterPro"/>
</dbReference>
<proteinExistence type="predicted"/>
<accession>A0A699Z204</accession>